<dbReference type="Gene3D" id="1.10.510.10">
    <property type="entry name" value="Transferase(Phosphotransferase) domain 1"/>
    <property type="match status" value="1"/>
</dbReference>
<organism evidence="1 2">
    <name type="scientific">Claviceps humidiphila</name>
    <dbReference type="NCBI Taxonomy" id="1294629"/>
    <lineage>
        <taxon>Eukaryota</taxon>
        <taxon>Fungi</taxon>
        <taxon>Dikarya</taxon>
        <taxon>Ascomycota</taxon>
        <taxon>Pezizomycotina</taxon>
        <taxon>Sordariomycetes</taxon>
        <taxon>Hypocreomycetidae</taxon>
        <taxon>Hypocreales</taxon>
        <taxon>Clavicipitaceae</taxon>
        <taxon>Claviceps</taxon>
    </lineage>
</organism>
<dbReference type="Proteomes" id="UP000732380">
    <property type="component" value="Unassembled WGS sequence"/>
</dbReference>
<evidence type="ECO:0000313" key="2">
    <source>
        <dbReference type="Proteomes" id="UP000732380"/>
    </source>
</evidence>
<dbReference type="AlphaFoldDB" id="A0A9P7TMP2"/>
<proteinExistence type="predicted"/>
<dbReference type="SUPFAM" id="SSF56112">
    <property type="entry name" value="Protein kinase-like (PK-like)"/>
    <property type="match status" value="1"/>
</dbReference>
<keyword evidence="2" id="KW-1185">Reference proteome</keyword>
<accession>A0A9P7TMP2</accession>
<protein>
    <recommendedName>
        <fullName evidence="3">Protein kinase domain-containing protein</fullName>
    </recommendedName>
</protein>
<reference evidence="1 2" key="1">
    <citation type="journal article" date="2020" name="bioRxiv">
        <title>Whole genome comparisons of ergot fungi reveals the divergence and evolution of species within the genus Claviceps are the result of varying mechanisms driving genome evolution and host range expansion.</title>
        <authorList>
            <person name="Wyka S.A."/>
            <person name="Mondo S.J."/>
            <person name="Liu M."/>
            <person name="Dettman J."/>
            <person name="Nalam V."/>
            <person name="Broders K.D."/>
        </authorList>
    </citation>
    <scope>NUCLEOTIDE SEQUENCE [LARGE SCALE GENOMIC DNA]</scope>
    <source>
        <strain evidence="1 2">LM576</strain>
    </source>
</reference>
<name>A0A9P7TMP2_9HYPO</name>
<dbReference type="EMBL" id="SRQM01000662">
    <property type="protein sequence ID" value="KAG6107207.1"/>
    <property type="molecule type" value="Genomic_DNA"/>
</dbReference>
<evidence type="ECO:0008006" key="3">
    <source>
        <dbReference type="Google" id="ProtNLM"/>
    </source>
</evidence>
<comment type="caution">
    <text evidence="1">The sequence shown here is derived from an EMBL/GenBank/DDBJ whole genome shotgun (WGS) entry which is preliminary data.</text>
</comment>
<sequence>MFVSWVSVHVDKNKMDRLEMVHEVSVVDEGKGIRALKAVHNEGVLHCDVEWGNVLFHPETEGIMVIDFDRAELFDGLELSEPYIVACNEA</sequence>
<gene>
    <name evidence="1" type="ORF">E4U13_007067</name>
</gene>
<dbReference type="InterPro" id="IPR011009">
    <property type="entry name" value="Kinase-like_dom_sf"/>
</dbReference>
<evidence type="ECO:0000313" key="1">
    <source>
        <dbReference type="EMBL" id="KAG6107207.1"/>
    </source>
</evidence>